<dbReference type="GO" id="GO:0046872">
    <property type="term" value="F:metal ion binding"/>
    <property type="evidence" value="ECO:0007669"/>
    <property type="project" value="UniProtKB-KW"/>
</dbReference>
<feature type="binding site" evidence="7">
    <location>
        <position position="295"/>
    </location>
    <ligand>
        <name>Mg(2+)</name>
        <dbReference type="ChEBI" id="CHEBI:18420"/>
        <label>1</label>
    </ligand>
</feature>
<keyword evidence="3 7" id="KW-0479">Metal-binding</keyword>
<comment type="cofactor">
    <cofactor evidence="1">
        <name>Mn(2+)</name>
        <dbReference type="ChEBI" id="CHEBI:29035"/>
    </cofactor>
</comment>
<evidence type="ECO:0000313" key="11">
    <source>
        <dbReference type="Proteomes" id="UP000468668"/>
    </source>
</evidence>
<sequence>MRLISWNVNGLRAVMKKGFEDIVAEFDADVFALQETKLQAGQATLDLPQYLEFWSYAERKGYSGTAVFTKRAPLQVLHGLGSEYLDTEGRIVALEFPEFWFVDVYTPNAQNELARIGHRMEWDDAFRDFCKGLEEGVLPGDVPVERADADGMVTLGPDAPKDTPRHSLGAGHMPKEVLPLTQAGETAAPKPVIMCGDFNVAHNEIDLKNPGPNRGNAGFSDEERGKFSDLLAAGFTDTFRTLHPDTTGAYSWWSYRFNARKNNAGWRIDYFLVSDGIADKVEDASIYNEVFGSDHCPVGIDIALED</sequence>
<feature type="binding site" evidence="7">
    <location>
        <position position="294"/>
    </location>
    <ligand>
        <name>Mg(2+)</name>
        <dbReference type="ChEBI" id="CHEBI:18420"/>
        <label>1</label>
    </ligand>
</feature>
<evidence type="ECO:0000256" key="3">
    <source>
        <dbReference type="ARBA" id="ARBA00022723"/>
    </source>
</evidence>
<dbReference type="GeneID" id="98658528"/>
<dbReference type="InterPro" id="IPR020848">
    <property type="entry name" value="AP_endonuclease_F1_CS"/>
</dbReference>
<dbReference type="InterPro" id="IPR020847">
    <property type="entry name" value="AP_endonuclease_F1_BS"/>
</dbReference>
<evidence type="ECO:0000256" key="5">
    <source>
        <dbReference type="ARBA" id="ARBA00022842"/>
    </source>
</evidence>
<feature type="binding site" evidence="7">
    <location>
        <position position="7"/>
    </location>
    <ligand>
        <name>Mg(2+)</name>
        <dbReference type="ChEBI" id="CHEBI:18420"/>
        <label>1</label>
    </ligand>
</feature>
<keyword evidence="4" id="KW-0378">Hydrolase</keyword>
<accession>A0A6N6NQD2</accession>
<dbReference type="GO" id="GO:0008311">
    <property type="term" value="F:double-stranded DNA 3'-5' DNA exonuclease activity"/>
    <property type="evidence" value="ECO:0007669"/>
    <property type="project" value="TreeGrafter"/>
</dbReference>
<feature type="site" description="Important for catalytic activity" evidence="8">
    <location>
        <position position="269"/>
    </location>
</feature>
<comment type="caution">
    <text evidence="10">The sequence shown here is derived from an EMBL/GenBank/DDBJ whole genome shotgun (WGS) entry which is preliminary data.</text>
</comment>
<evidence type="ECO:0000256" key="8">
    <source>
        <dbReference type="PIRSR" id="PIRSR604808-3"/>
    </source>
</evidence>
<proteinExistence type="inferred from homology"/>
<dbReference type="PROSITE" id="PS00728">
    <property type="entry name" value="AP_NUCLEASE_F1_3"/>
    <property type="match status" value="1"/>
</dbReference>
<keyword evidence="7" id="KW-0464">Manganese</keyword>
<evidence type="ECO:0000256" key="2">
    <source>
        <dbReference type="ARBA" id="ARBA00007092"/>
    </source>
</evidence>
<protein>
    <submittedName>
        <fullName evidence="10">Exodeoxyribonuclease III</fullName>
    </submittedName>
</protein>
<evidence type="ECO:0000256" key="6">
    <source>
        <dbReference type="PIRSR" id="PIRSR604808-1"/>
    </source>
</evidence>
<evidence type="ECO:0000256" key="4">
    <source>
        <dbReference type="ARBA" id="ARBA00022801"/>
    </source>
</evidence>
<dbReference type="EMBL" id="WAJR01000027">
    <property type="protein sequence ID" value="KAB1637931.1"/>
    <property type="molecule type" value="Genomic_DNA"/>
</dbReference>
<evidence type="ECO:0000259" key="9">
    <source>
        <dbReference type="Pfam" id="PF03372"/>
    </source>
</evidence>
<dbReference type="PROSITE" id="PS00726">
    <property type="entry name" value="AP_NUCLEASE_F1_1"/>
    <property type="match status" value="1"/>
</dbReference>
<feature type="site" description="Interaction with DNA substrate" evidence="8">
    <location>
        <position position="295"/>
    </location>
</feature>
<feature type="domain" description="Endonuclease/exonuclease/phosphatase" evidence="9">
    <location>
        <begin position="4"/>
        <end position="295"/>
    </location>
</feature>
<dbReference type="CDD" id="cd09087">
    <property type="entry name" value="Ape1-like_AP-endo"/>
    <property type="match status" value="1"/>
</dbReference>
<dbReference type="Pfam" id="PF03372">
    <property type="entry name" value="Exo_endo_phos"/>
    <property type="match status" value="1"/>
</dbReference>
<dbReference type="SUPFAM" id="SSF56219">
    <property type="entry name" value="DNase I-like"/>
    <property type="match status" value="1"/>
</dbReference>
<feature type="active site" evidence="6">
    <location>
        <position position="105"/>
    </location>
</feature>
<feature type="binding site" evidence="7">
    <location>
        <position position="141"/>
    </location>
    <ligand>
        <name>Mg(2+)</name>
        <dbReference type="ChEBI" id="CHEBI:18420"/>
        <label>1</label>
    </ligand>
</feature>
<keyword evidence="11" id="KW-1185">Reference proteome</keyword>
<evidence type="ECO:0000256" key="7">
    <source>
        <dbReference type="PIRSR" id="PIRSR604808-2"/>
    </source>
</evidence>
<reference evidence="10 11" key="1">
    <citation type="submission" date="2019-09" db="EMBL/GenBank/DDBJ databases">
        <title>Whole genome shotgun sequencing (WGS) of Ellagibacter isourolithinifaciens DSM 104140(T) and Adlercreutzia muris DSM 29508(T).</title>
        <authorList>
            <person name="Stoll D.A."/>
            <person name="Danylec N."/>
            <person name="Huch M."/>
        </authorList>
    </citation>
    <scope>NUCLEOTIDE SEQUENCE [LARGE SCALE GENOMIC DNA]</scope>
    <source>
        <strain evidence="10 11">DSM 104140</strain>
    </source>
</reference>
<gene>
    <name evidence="10" type="ORF">F8C90_08905</name>
</gene>
<name>A0A6N6NQD2_9ACTN</name>
<evidence type="ECO:0000313" key="10">
    <source>
        <dbReference type="EMBL" id="KAB1637931.1"/>
    </source>
</evidence>
<dbReference type="OrthoDB" id="9803914at2"/>
<evidence type="ECO:0000256" key="1">
    <source>
        <dbReference type="ARBA" id="ARBA00001936"/>
    </source>
</evidence>
<dbReference type="AlphaFoldDB" id="A0A6N6NQD2"/>
<dbReference type="Gene3D" id="3.60.10.10">
    <property type="entry name" value="Endonuclease/exonuclease/phosphatase"/>
    <property type="match status" value="1"/>
</dbReference>
<dbReference type="GO" id="GO:0003906">
    <property type="term" value="F:DNA-(apurinic or apyrimidinic site) endonuclease activity"/>
    <property type="evidence" value="ECO:0007669"/>
    <property type="project" value="TreeGrafter"/>
</dbReference>
<dbReference type="PANTHER" id="PTHR22748">
    <property type="entry name" value="AP ENDONUCLEASE"/>
    <property type="match status" value="1"/>
</dbReference>
<keyword evidence="5 7" id="KW-0460">Magnesium</keyword>
<feature type="active site" description="Proton acceptor" evidence="6">
    <location>
        <position position="295"/>
    </location>
</feature>
<dbReference type="PROSITE" id="PS51435">
    <property type="entry name" value="AP_NUCLEASE_F1_4"/>
    <property type="match status" value="1"/>
</dbReference>
<organism evidence="10 11">
    <name type="scientific">Ellagibacter isourolithinifaciens</name>
    <dbReference type="NCBI Taxonomy" id="2137581"/>
    <lineage>
        <taxon>Bacteria</taxon>
        <taxon>Bacillati</taxon>
        <taxon>Actinomycetota</taxon>
        <taxon>Coriobacteriia</taxon>
        <taxon>Eggerthellales</taxon>
        <taxon>Eggerthellaceae</taxon>
        <taxon>Ellagibacter</taxon>
    </lineage>
</organism>
<dbReference type="InterPro" id="IPR036691">
    <property type="entry name" value="Endo/exonu/phosph_ase_sf"/>
</dbReference>
<comment type="similarity">
    <text evidence="2">Belongs to the DNA repair enzymes AP/ExoA family.</text>
</comment>
<dbReference type="GO" id="GO:0003677">
    <property type="term" value="F:DNA binding"/>
    <property type="evidence" value="ECO:0007669"/>
    <property type="project" value="InterPro"/>
</dbReference>
<dbReference type="GO" id="GO:0008081">
    <property type="term" value="F:phosphoric diester hydrolase activity"/>
    <property type="evidence" value="ECO:0007669"/>
    <property type="project" value="TreeGrafter"/>
</dbReference>
<feature type="binding site" evidence="7">
    <location>
        <position position="35"/>
    </location>
    <ligand>
        <name>Mg(2+)</name>
        <dbReference type="ChEBI" id="CHEBI:18420"/>
        <label>1</label>
    </ligand>
</feature>
<dbReference type="PANTHER" id="PTHR22748:SF6">
    <property type="entry name" value="DNA-(APURINIC OR APYRIMIDINIC SITE) ENDONUCLEASE"/>
    <property type="match status" value="1"/>
</dbReference>
<dbReference type="Proteomes" id="UP000468668">
    <property type="component" value="Unassembled WGS sequence"/>
</dbReference>
<feature type="active site" description="Proton donor/acceptor" evidence="6">
    <location>
        <position position="141"/>
    </location>
</feature>
<dbReference type="InterPro" id="IPR005135">
    <property type="entry name" value="Endo/exonuclease/phosphatase"/>
</dbReference>
<comment type="cofactor">
    <cofactor evidence="7">
        <name>Mg(2+)</name>
        <dbReference type="ChEBI" id="CHEBI:18420"/>
    </cofactor>
    <cofactor evidence="7">
        <name>Mn(2+)</name>
        <dbReference type="ChEBI" id="CHEBI:29035"/>
    </cofactor>
    <text evidence="7">Probably binds two magnesium or manganese ions per subunit.</text>
</comment>
<dbReference type="InterPro" id="IPR004808">
    <property type="entry name" value="AP_endonuc_1"/>
</dbReference>
<dbReference type="NCBIfam" id="TIGR00633">
    <property type="entry name" value="xth"/>
    <property type="match status" value="2"/>
</dbReference>
<dbReference type="RefSeq" id="WP_158050174.1">
    <property type="nucleotide sequence ID" value="NZ_WAJR01000027.1"/>
</dbReference>
<dbReference type="GO" id="GO:0006284">
    <property type="term" value="P:base-excision repair"/>
    <property type="evidence" value="ECO:0007669"/>
    <property type="project" value="TreeGrafter"/>
</dbReference>